<dbReference type="PANTHER" id="PTHR42891">
    <property type="entry name" value="D-GLYCERO-BETA-D-MANNO-HEPTOSE-1,7-BISPHOSPHATE 7-PHOSPHATASE"/>
    <property type="match status" value="1"/>
</dbReference>
<dbReference type="NCBIfam" id="TIGR01656">
    <property type="entry name" value="Histidinol-ppas"/>
    <property type="match status" value="1"/>
</dbReference>
<gene>
    <name evidence="8" type="primary">gmhB</name>
    <name evidence="8" type="ORF">LJ655_15590</name>
</gene>
<keyword evidence="3" id="KW-0479">Metal-binding</keyword>
<reference evidence="8 9" key="1">
    <citation type="submission" date="2021-11" db="EMBL/GenBank/DDBJ databases">
        <authorList>
            <person name="Oh E.-T."/>
            <person name="Kim S.-B."/>
        </authorList>
    </citation>
    <scope>NUCLEOTIDE SEQUENCE [LARGE SCALE GENOMIC DNA]</scope>
    <source>
        <strain evidence="8 9">MMS20-SJTN17</strain>
    </source>
</reference>
<dbReference type="Gene3D" id="3.40.50.1000">
    <property type="entry name" value="HAD superfamily/HAD-like"/>
    <property type="match status" value="1"/>
</dbReference>
<evidence type="ECO:0000256" key="6">
    <source>
        <dbReference type="ARBA" id="ARBA00031828"/>
    </source>
</evidence>
<dbReference type="InterPro" id="IPR006549">
    <property type="entry name" value="HAD-SF_hydro_IIIA"/>
</dbReference>
<dbReference type="InterPro" id="IPR023214">
    <property type="entry name" value="HAD_sf"/>
</dbReference>
<dbReference type="NCBIfam" id="NF006506">
    <property type="entry name" value="PRK08942.1"/>
    <property type="match status" value="1"/>
</dbReference>
<keyword evidence="2 7" id="KW-0963">Cytoplasm</keyword>
<evidence type="ECO:0000313" key="9">
    <source>
        <dbReference type="Proteomes" id="UP001430614"/>
    </source>
</evidence>
<protein>
    <recommendedName>
        <fullName evidence="6 7">D,D-heptose 1,7-bisphosphate phosphatase</fullName>
        <ecNumber evidence="7">3.1.3.-</ecNumber>
    </recommendedName>
</protein>
<keyword evidence="9" id="KW-1185">Reference proteome</keyword>
<proteinExistence type="inferred from homology"/>
<dbReference type="Proteomes" id="UP001430614">
    <property type="component" value="Unassembled WGS sequence"/>
</dbReference>
<comment type="subcellular location">
    <subcellularLocation>
        <location evidence="1 7">Cytoplasm</location>
    </subcellularLocation>
</comment>
<dbReference type="EC" id="3.1.3.-" evidence="7"/>
<keyword evidence="4 7" id="KW-0378">Hydrolase</keyword>
<dbReference type="InterPro" id="IPR004446">
    <property type="entry name" value="Heptose_bisP_phosphatase"/>
</dbReference>
<dbReference type="InterPro" id="IPR036412">
    <property type="entry name" value="HAD-like_sf"/>
</dbReference>
<evidence type="ECO:0000256" key="5">
    <source>
        <dbReference type="ARBA" id="ARBA00023277"/>
    </source>
</evidence>
<dbReference type="NCBIfam" id="TIGR00213">
    <property type="entry name" value="GmhB_yaeD"/>
    <property type="match status" value="1"/>
</dbReference>
<evidence type="ECO:0000256" key="1">
    <source>
        <dbReference type="ARBA" id="ARBA00004496"/>
    </source>
</evidence>
<evidence type="ECO:0000256" key="4">
    <source>
        <dbReference type="ARBA" id="ARBA00022801"/>
    </source>
</evidence>
<comment type="caution">
    <text evidence="8">The sequence shown here is derived from an EMBL/GenBank/DDBJ whole genome shotgun (WGS) entry which is preliminary data.</text>
</comment>
<dbReference type="CDD" id="cd07503">
    <property type="entry name" value="HAD_HisB-N"/>
    <property type="match status" value="1"/>
</dbReference>
<evidence type="ECO:0000256" key="7">
    <source>
        <dbReference type="PIRNR" id="PIRNR004682"/>
    </source>
</evidence>
<keyword evidence="5 7" id="KW-0119">Carbohydrate metabolism</keyword>
<dbReference type="EMBL" id="JAJITC010000007">
    <property type="protein sequence ID" value="MCC8403296.1"/>
    <property type="molecule type" value="Genomic_DNA"/>
</dbReference>
<dbReference type="GO" id="GO:0034200">
    <property type="term" value="F:D-glycero-beta-D-manno-heptose 1,7-bisphosphate 7-phosphatase activity"/>
    <property type="evidence" value="ECO:0007669"/>
    <property type="project" value="UniProtKB-EC"/>
</dbReference>
<evidence type="ECO:0000256" key="2">
    <source>
        <dbReference type="ARBA" id="ARBA00022490"/>
    </source>
</evidence>
<sequence>MKRRALFLDRDGVINEDFGYVHRKEDCVFIGGIFELVRTANRAGYLVAVVTNQAGIARGYYTEAQFGDFMRWMQGEFLSRRARIDRVYYCPHHPEAGVGEFRKTCACRKPQPGMLEGARGEFDLDMQASILVGDKESDMDAAQRAGVGRRYLFASRGTVDQEHCIDSLGVVERIISRELAPSPYSR</sequence>
<dbReference type="PANTHER" id="PTHR42891:SF1">
    <property type="entry name" value="D-GLYCERO-BETA-D-MANNO-HEPTOSE-1,7-BISPHOSPHATE 7-PHOSPHATASE"/>
    <property type="match status" value="1"/>
</dbReference>
<evidence type="ECO:0000256" key="3">
    <source>
        <dbReference type="ARBA" id="ARBA00022723"/>
    </source>
</evidence>
<accession>A0ABS8KEU5</accession>
<dbReference type="NCBIfam" id="TIGR01662">
    <property type="entry name" value="HAD-SF-IIIA"/>
    <property type="match status" value="1"/>
</dbReference>
<dbReference type="RefSeq" id="WP_230562147.1">
    <property type="nucleotide sequence ID" value="NZ_JAJITC010000007.1"/>
</dbReference>
<comment type="similarity">
    <text evidence="7">Belongs to the gmhB family.</text>
</comment>
<name>A0ABS8KEU5_9BURK</name>
<dbReference type="SUPFAM" id="SSF56784">
    <property type="entry name" value="HAD-like"/>
    <property type="match status" value="1"/>
</dbReference>
<organism evidence="8 9">
    <name type="scientific">Paraburkholderia translucens</name>
    <dbReference type="NCBI Taxonomy" id="2886945"/>
    <lineage>
        <taxon>Bacteria</taxon>
        <taxon>Pseudomonadati</taxon>
        <taxon>Pseudomonadota</taxon>
        <taxon>Betaproteobacteria</taxon>
        <taxon>Burkholderiales</taxon>
        <taxon>Burkholderiaceae</taxon>
        <taxon>Paraburkholderia</taxon>
    </lineage>
</organism>
<dbReference type="Pfam" id="PF13242">
    <property type="entry name" value="Hydrolase_like"/>
    <property type="match status" value="1"/>
</dbReference>
<dbReference type="PIRSF" id="PIRSF004682">
    <property type="entry name" value="GmhB"/>
    <property type="match status" value="1"/>
</dbReference>
<dbReference type="InterPro" id="IPR006543">
    <property type="entry name" value="Histidinol-phos"/>
</dbReference>
<evidence type="ECO:0000313" key="8">
    <source>
        <dbReference type="EMBL" id="MCC8403296.1"/>
    </source>
</evidence>